<dbReference type="EMBL" id="CP015231">
    <property type="protein sequence ID" value="ANP43278.1"/>
    <property type="molecule type" value="Genomic_DNA"/>
</dbReference>
<dbReference type="RefSeq" id="WP_005613804.1">
    <property type="nucleotide sequence ID" value="NZ_CP015231.1"/>
</dbReference>
<accession>A0A1B1A9T5</accession>
<organism evidence="1 2">
    <name type="scientific">Tritonibacter mobilis F1926</name>
    <dbReference type="NCBI Taxonomy" id="1265309"/>
    <lineage>
        <taxon>Bacteria</taxon>
        <taxon>Pseudomonadati</taxon>
        <taxon>Pseudomonadota</taxon>
        <taxon>Alphaproteobacteria</taxon>
        <taxon>Rhodobacterales</taxon>
        <taxon>Paracoccaceae</taxon>
        <taxon>Tritonibacter</taxon>
    </lineage>
</organism>
<dbReference type="OrthoDB" id="7866079at2"/>
<geneLocation type="plasmid" evidence="1 2">
    <name>unnamed1</name>
</geneLocation>
<gene>
    <name evidence="1" type="ORF">K529_021210</name>
</gene>
<dbReference type="Proteomes" id="UP000013243">
    <property type="component" value="Plasmid unnamed1"/>
</dbReference>
<keyword evidence="1" id="KW-0614">Plasmid</keyword>
<reference evidence="1 2" key="1">
    <citation type="journal article" date="2016" name="ISME J.">
        <title>Global occurrence and heterogeneity of the Roseobacter-clade species Ruegeria mobilis.</title>
        <authorList>
            <person name="Sonnenschein E."/>
            <person name="Gram L."/>
        </authorList>
    </citation>
    <scope>NUCLEOTIDE SEQUENCE [LARGE SCALE GENOMIC DNA]</scope>
    <source>
        <strain evidence="1 2">F1926</strain>
        <plasmid evidence="1 2">unnamed1</plasmid>
    </source>
</reference>
<sequence length="145" mass="16924">MNWFFRVFRKTNLSRLERAQNRIDRGAEQFRQAAEALPAAQARVFWDLAAASTNLRNEIARTPDMITPLRKIIFFYLPKMAELSLRWARLSAQDPFTEVGAADQQEFDSYLSILENALSVCKMRRHDELERVMAAFQTQLRRLDG</sequence>
<evidence type="ECO:0000313" key="2">
    <source>
        <dbReference type="Proteomes" id="UP000013243"/>
    </source>
</evidence>
<name>A0A1B1A9T5_9RHOB</name>
<proteinExistence type="predicted"/>
<dbReference type="KEGG" id="rmb:K529_021210"/>
<dbReference type="AlphaFoldDB" id="A0A1B1A9T5"/>
<protein>
    <submittedName>
        <fullName evidence="1">Uncharacterized protein</fullName>
    </submittedName>
</protein>
<evidence type="ECO:0000313" key="1">
    <source>
        <dbReference type="EMBL" id="ANP43278.1"/>
    </source>
</evidence>
<dbReference type="GeneID" id="28252411"/>